<dbReference type="CDD" id="cd03230">
    <property type="entry name" value="ABC_DR_subfamily_A"/>
    <property type="match status" value="1"/>
</dbReference>
<organism evidence="6 7">
    <name type="scientific">Oceanobacillus sojae</name>
    <dbReference type="NCBI Taxonomy" id="582851"/>
    <lineage>
        <taxon>Bacteria</taxon>
        <taxon>Bacillati</taxon>
        <taxon>Bacillota</taxon>
        <taxon>Bacilli</taxon>
        <taxon>Bacillales</taxon>
        <taxon>Bacillaceae</taxon>
        <taxon>Oceanobacillus</taxon>
    </lineage>
</organism>
<keyword evidence="2" id="KW-0813">Transport</keyword>
<dbReference type="InterPro" id="IPR050763">
    <property type="entry name" value="ABC_transporter_ATP-binding"/>
</dbReference>
<accession>A0A511ZIY1</accession>
<comment type="similarity">
    <text evidence="1">Belongs to the ABC transporter superfamily.</text>
</comment>
<gene>
    <name evidence="6" type="ORF">OSO01_21470</name>
</gene>
<evidence type="ECO:0000256" key="2">
    <source>
        <dbReference type="ARBA" id="ARBA00022448"/>
    </source>
</evidence>
<keyword evidence="4 6" id="KW-0067">ATP-binding</keyword>
<feature type="domain" description="ABC transporter" evidence="5">
    <location>
        <begin position="5"/>
        <end position="243"/>
    </location>
</feature>
<dbReference type="PANTHER" id="PTHR42711:SF5">
    <property type="entry name" value="ABC TRANSPORTER ATP-BINDING PROTEIN NATA"/>
    <property type="match status" value="1"/>
</dbReference>
<dbReference type="EMBL" id="BJYM01000008">
    <property type="protein sequence ID" value="GEN87408.1"/>
    <property type="molecule type" value="Genomic_DNA"/>
</dbReference>
<dbReference type="PROSITE" id="PS50893">
    <property type="entry name" value="ABC_TRANSPORTER_2"/>
    <property type="match status" value="1"/>
</dbReference>
<evidence type="ECO:0000313" key="6">
    <source>
        <dbReference type="EMBL" id="GEN87408.1"/>
    </source>
</evidence>
<protein>
    <submittedName>
        <fullName evidence="6">Daunorubicin resistance protein DrrA family ABC transporter ATP-binding protein</fullName>
    </submittedName>
</protein>
<keyword evidence="7" id="KW-1185">Reference proteome</keyword>
<dbReference type="InterPro" id="IPR027417">
    <property type="entry name" value="P-loop_NTPase"/>
</dbReference>
<reference evidence="6 7" key="1">
    <citation type="submission" date="2019-07" db="EMBL/GenBank/DDBJ databases">
        <title>Whole genome shotgun sequence of Oceanobacillus sojae NBRC 105379.</title>
        <authorList>
            <person name="Hosoyama A."/>
            <person name="Uohara A."/>
            <person name="Ohji S."/>
            <person name="Ichikawa N."/>
        </authorList>
    </citation>
    <scope>NUCLEOTIDE SEQUENCE [LARGE SCALE GENOMIC DNA]</scope>
    <source>
        <strain evidence="6 7">NBRC 105379</strain>
    </source>
</reference>
<dbReference type="Pfam" id="PF00005">
    <property type="entry name" value="ABC_tran"/>
    <property type="match status" value="1"/>
</dbReference>
<dbReference type="Proteomes" id="UP000321558">
    <property type="component" value="Unassembled WGS sequence"/>
</dbReference>
<keyword evidence="3" id="KW-0547">Nucleotide-binding</keyword>
<dbReference type="SUPFAM" id="SSF52540">
    <property type="entry name" value="P-loop containing nucleoside triphosphate hydrolases"/>
    <property type="match status" value="1"/>
</dbReference>
<evidence type="ECO:0000256" key="3">
    <source>
        <dbReference type="ARBA" id="ARBA00022741"/>
    </source>
</evidence>
<dbReference type="InterPro" id="IPR003593">
    <property type="entry name" value="AAA+_ATPase"/>
</dbReference>
<dbReference type="SMART" id="SM00382">
    <property type="entry name" value="AAA"/>
    <property type="match status" value="1"/>
</dbReference>
<dbReference type="OrthoDB" id="9804819at2"/>
<evidence type="ECO:0000313" key="7">
    <source>
        <dbReference type="Proteomes" id="UP000321558"/>
    </source>
</evidence>
<dbReference type="AlphaFoldDB" id="A0A511ZIY1"/>
<proteinExistence type="inferred from homology"/>
<name>A0A511ZIY1_9BACI</name>
<evidence type="ECO:0000256" key="1">
    <source>
        <dbReference type="ARBA" id="ARBA00005417"/>
    </source>
</evidence>
<dbReference type="GO" id="GO:0016887">
    <property type="term" value="F:ATP hydrolysis activity"/>
    <property type="evidence" value="ECO:0007669"/>
    <property type="project" value="InterPro"/>
</dbReference>
<comment type="caution">
    <text evidence="6">The sequence shown here is derived from an EMBL/GenBank/DDBJ whole genome shotgun (WGS) entry which is preliminary data.</text>
</comment>
<dbReference type="STRING" id="582851.GCA_900162665_00587"/>
<evidence type="ECO:0000256" key="4">
    <source>
        <dbReference type="ARBA" id="ARBA00022840"/>
    </source>
</evidence>
<evidence type="ECO:0000259" key="5">
    <source>
        <dbReference type="PROSITE" id="PS50893"/>
    </source>
</evidence>
<dbReference type="Gene3D" id="3.40.50.300">
    <property type="entry name" value="P-loop containing nucleotide triphosphate hydrolases"/>
    <property type="match status" value="1"/>
</dbReference>
<dbReference type="RefSeq" id="WP_147210388.1">
    <property type="nucleotide sequence ID" value="NZ_BJYM01000008.1"/>
</dbReference>
<dbReference type="PANTHER" id="PTHR42711">
    <property type="entry name" value="ABC TRANSPORTER ATP-BINDING PROTEIN"/>
    <property type="match status" value="1"/>
</dbReference>
<sequence>MEKIIEISNLAKSYRKRKSREIIQAVKDVDFNVYKGEILGLLGPNGAGKTTTIKLICGLLYPDSGEIKIKGIPNTDNRLESLQHISAVLEGNRNLYWRLTVRENLEYFAGNRGRSRKEVKEEIDELLHMFQLKDKENELVNRLSRGMQQKLAIAVAMLANTEVLLLDEPTLGLDVQTGLEVREILKSIVKNYQRTIIISSHDMDVIHDICDRTVIINQGTVVIDQRVDELIKLFEVLSYRLTLNEPLSLDQQKAISTRFPTNEYVEDQVYSYLTVQLEKSEDIYQIFQVLQLNRTPIDSIDRKAIRFDEVFLKIIQGDHQYAMD</sequence>
<dbReference type="GO" id="GO:0005524">
    <property type="term" value="F:ATP binding"/>
    <property type="evidence" value="ECO:0007669"/>
    <property type="project" value="UniProtKB-KW"/>
</dbReference>
<dbReference type="InterPro" id="IPR003439">
    <property type="entry name" value="ABC_transporter-like_ATP-bd"/>
</dbReference>